<proteinExistence type="predicted"/>
<dbReference type="GO" id="GO:0016853">
    <property type="term" value="F:isomerase activity"/>
    <property type="evidence" value="ECO:0007669"/>
    <property type="project" value="UniProtKB-KW"/>
</dbReference>
<evidence type="ECO:0000259" key="1">
    <source>
        <dbReference type="Pfam" id="PF11716"/>
    </source>
</evidence>
<dbReference type="Gene3D" id="1.20.120.450">
    <property type="entry name" value="dinb family like domain"/>
    <property type="match status" value="1"/>
</dbReference>
<dbReference type="InterPro" id="IPR034660">
    <property type="entry name" value="DinB/YfiT-like"/>
</dbReference>
<protein>
    <submittedName>
        <fullName evidence="2">Maleylpyruvate isomerase family mycothiol-dependent enzyme</fullName>
    </submittedName>
</protein>
<name>A0ABY4FT55_9MICO</name>
<evidence type="ECO:0000313" key="2">
    <source>
        <dbReference type="EMBL" id="UOQ59442.1"/>
    </source>
</evidence>
<dbReference type="Proteomes" id="UP000831775">
    <property type="component" value="Chromosome"/>
</dbReference>
<evidence type="ECO:0000313" key="3">
    <source>
        <dbReference type="Proteomes" id="UP000831775"/>
    </source>
</evidence>
<reference evidence="2 3" key="1">
    <citation type="submission" date="2022-04" db="EMBL/GenBank/DDBJ databases">
        <title>Leucobacter sp. isolated from rhizosphere of onion.</title>
        <authorList>
            <person name="Won M."/>
            <person name="Lee C.-M."/>
            <person name="Woen H.-Y."/>
            <person name="Kwon S.-W."/>
        </authorList>
    </citation>
    <scope>NUCLEOTIDE SEQUENCE [LARGE SCALE GENOMIC DNA]</scope>
    <source>
        <strain evidence="2 3">H25R-14</strain>
    </source>
</reference>
<dbReference type="InterPro" id="IPR017517">
    <property type="entry name" value="Maleyloyr_isom"/>
</dbReference>
<accession>A0ABY4FT55</accession>
<feature type="domain" description="Mycothiol-dependent maleylpyruvate isomerase metal-binding" evidence="1">
    <location>
        <begin position="14"/>
        <end position="114"/>
    </location>
</feature>
<dbReference type="InterPro" id="IPR024344">
    <property type="entry name" value="MDMPI_metal-binding"/>
</dbReference>
<dbReference type="Pfam" id="PF11716">
    <property type="entry name" value="MDMPI_N"/>
    <property type="match status" value="1"/>
</dbReference>
<dbReference type="NCBIfam" id="TIGR03083">
    <property type="entry name" value="maleylpyruvate isomerase family mycothiol-dependent enzyme"/>
    <property type="match status" value="1"/>
</dbReference>
<sequence length="212" mass="22776">MSAREWSTVWAAVHEERRALSADLAELPPERWAESSLCPGWDVHDVVAHLIDSAKTTRIGFVRRLIAARFDFDRDNAIGVARERRATPAETMAAFDRIIPETKTPPAAPATRLVEAVVHGEDIRRPLGIGRSTPLEHVLPALRYQLRTSTAMGGGRERAQGLCLIASDADVALGSGSDPEVRGTALALLLAVSGRRLRPGELAGPGVPALTA</sequence>
<dbReference type="RefSeq" id="WP_244684454.1">
    <property type="nucleotide sequence ID" value="NZ_CP095043.1"/>
</dbReference>
<dbReference type="SUPFAM" id="SSF109854">
    <property type="entry name" value="DinB/YfiT-like putative metalloenzymes"/>
    <property type="match status" value="1"/>
</dbReference>
<gene>
    <name evidence="2" type="ORF">MUN76_10295</name>
</gene>
<organism evidence="2 3">
    <name type="scientific">Leucobacter rhizosphaerae</name>
    <dbReference type="NCBI Taxonomy" id="2932245"/>
    <lineage>
        <taxon>Bacteria</taxon>
        <taxon>Bacillati</taxon>
        <taxon>Actinomycetota</taxon>
        <taxon>Actinomycetes</taxon>
        <taxon>Micrococcales</taxon>
        <taxon>Microbacteriaceae</taxon>
        <taxon>Leucobacter</taxon>
    </lineage>
</organism>
<dbReference type="EMBL" id="CP095043">
    <property type="protein sequence ID" value="UOQ59442.1"/>
    <property type="molecule type" value="Genomic_DNA"/>
</dbReference>
<keyword evidence="2" id="KW-0413">Isomerase</keyword>
<keyword evidence="3" id="KW-1185">Reference proteome</keyword>